<protein>
    <submittedName>
        <fullName evidence="1">Uncharacterized protein Z844L</fullName>
    </submittedName>
</protein>
<evidence type="ECO:0000313" key="2">
    <source>
        <dbReference type="Proteomes" id="UP000202420"/>
    </source>
</evidence>
<gene>
    <name evidence="1" type="primary">Z844L</name>
    <name evidence="1" type="ORF">ATCV1_Z844L</name>
</gene>
<dbReference type="Proteomes" id="UP000202420">
    <property type="component" value="Segment"/>
</dbReference>
<accession>A7KAA4</accession>
<dbReference type="KEGG" id="vg:5470405"/>
<dbReference type="EMBL" id="EF101928">
    <property type="protein sequence ID" value="ABT16978.1"/>
    <property type="molecule type" value="Genomic_DNA"/>
</dbReference>
<proteinExistence type="predicted"/>
<keyword evidence="2" id="KW-1185">Reference proteome</keyword>
<name>A7KAA4_9PHYC</name>
<dbReference type="RefSeq" id="YP_001427325.1">
    <property type="nucleotide sequence ID" value="NC_008724.1"/>
</dbReference>
<reference evidence="1 2" key="1">
    <citation type="submission" date="2006-09" db="EMBL/GenBank/DDBJ databases">
        <title>Sequence and annotation of the 288-kb ATCV-1 virus that infects an endosymbiotic Chlorella strain of the heliozoon Acanthocystis turfacea.</title>
        <authorList>
            <person name="Fitzgerald L.A."/>
            <person name="Graves M.V."/>
            <person name="Li X."/>
            <person name="Pfitzner A.J.P."/>
            <person name="Hartigan J."/>
            <person name="Van Etten J.L."/>
        </authorList>
    </citation>
    <scope>NUCLEOTIDE SEQUENCE [LARGE SCALE GENOMIC DNA]</scope>
    <source>
        <strain evidence="1 2">ATCV-1</strain>
    </source>
</reference>
<dbReference type="GeneID" id="5470405"/>
<sequence length="162" mass="17990">MEELPRDILRVLYTKCLSLRSEEIITGFRSVFHVIVQCMIDGIAPKKKYDVYENVAHPVRVVKFEPCIKAATSCGKFSVNYARCALLVGTVRYVIRIETTKPNTTCRGKPDVLYACTVYADSPGGDAKYITMIRDAVADILPINQGVMGVCWSGRSSNSMSI</sequence>
<organism evidence="1 2">
    <name type="scientific">Chlorovirus heliozoae</name>
    <dbReference type="NCBI Taxonomy" id="322019"/>
    <lineage>
        <taxon>Viruses</taxon>
        <taxon>Varidnaviria</taxon>
        <taxon>Bamfordvirae</taxon>
        <taxon>Nucleocytoviricota</taxon>
        <taxon>Megaviricetes</taxon>
        <taxon>Algavirales</taxon>
        <taxon>Phycodnaviridae</taxon>
        <taxon>Chlorovirus</taxon>
    </lineage>
</organism>
<evidence type="ECO:0000313" key="1">
    <source>
        <dbReference type="EMBL" id="ABT16978.1"/>
    </source>
</evidence>